<dbReference type="PROSITE" id="PS00676">
    <property type="entry name" value="SIGMA54_INTERACT_2"/>
    <property type="match status" value="1"/>
</dbReference>
<keyword evidence="13" id="KW-1185">Reference proteome</keyword>
<evidence type="ECO:0000256" key="4">
    <source>
        <dbReference type="ARBA" id="ARBA00023012"/>
    </source>
</evidence>
<keyword evidence="2" id="KW-0547">Nucleotide-binding</keyword>
<dbReference type="PROSITE" id="PS50045">
    <property type="entry name" value="SIGMA54_INTERACT_4"/>
    <property type="match status" value="1"/>
</dbReference>
<dbReference type="FunFam" id="3.40.50.2300:FF:000018">
    <property type="entry name" value="DNA-binding transcriptional regulator NtrC"/>
    <property type="match status" value="1"/>
</dbReference>
<dbReference type="InterPro" id="IPR025944">
    <property type="entry name" value="Sigma_54_int_dom_CS"/>
</dbReference>
<dbReference type="Pfam" id="PF25601">
    <property type="entry name" value="AAA_lid_14"/>
    <property type="match status" value="1"/>
</dbReference>
<evidence type="ECO:0000313" key="13">
    <source>
        <dbReference type="Proteomes" id="UP000577362"/>
    </source>
</evidence>
<keyword evidence="4" id="KW-0902">Two-component regulatory system</keyword>
<evidence type="ECO:0000256" key="8">
    <source>
        <dbReference type="ARBA" id="ARBA00023163"/>
    </source>
</evidence>
<evidence type="ECO:0000259" key="10">
    <source>
        <dbReference type="PROSITE" id="PS50045"/>
    </source>
</evidence>
<accession>A0A840C0A9</accession>
<dbReference type="Pfam" id="PF00158">
    <property type="entry name" value="Sigma54_activat"/>
    <property type="match status" value="1"/>
</dbReference>
<evidence type="ECO:0000256" key="2">
    <source>
        <dbReference type="ARBA" id="ARBA00022741"/>
    </source>
</evidence>
<feature type="domain" description="Sigma-54 factor interaction" evidence="10">
    <location>
        <begin position="150"/>
        <end position="379"/>
    </location>
</feature>
<dbReference type="InterPro" id="IPR009057">
    <property type="entry name" value="Homeodomain-like_sf"/>
</dbReference>
<dbReference type="GO" id="GO:0005524">
    <property type="term" value="F:ATP binding"/>
    <property type="evidence" value="ECO:0007669"/>
    <property type="project" value="UniProtKB-KW"/>
</dbReference>
<dbReference type="PROSITE" id="PS00688">
    <property type="entry name" value="SIGMA54_INTERACT_3"/>
    <property type="match status" value="1"/>
</dbReference>
<dbReference type="EMBL" id="JACIEN010000005">
    <property type="protein sequence ID" value="MBB4018904.1"/>
    <property type="molecule type" value="Genomic_DNA"/>
</dbReference>
<dbReference type="Gene3D" id="3.40.50.2300">
    <property type="match status" value="1"/>
</dbReference>
<feature type="domain" description="Response regulatory" evidence="11">
    <location>
        <begin position="10"/>
        <end position="124"/>
    </location>
</feature>
<dbReference type="Gene3D" id="1.10.10.60">
    <property type="entry name" value="Homeodomain-like"/>
    <property type="match status" value="1"/>
</dbReference>
<dbReference type="SMART" id="SM00448">
    <property type="entry name" value="REC"/>
    <property type="match status" value="1"/>
</dbReference>
<dbReference type="PANTHER" id="PTHR32071">
    <property type="entry name" value="TRANSCRIPTIONAL REGULATORY PROTEIN"/>
    <property type="match status" value="1"/>
</dbReference>
<dbReference type="InterPro" id="IPR003593">
    <property type="entry name" value="AAA+_ATPase"/>
</dbReference>
<dbReference type="Pfam" id="PF00072">
    <property type="entry name" value="Response_reg"/>
    <property type="match status" value="1"/>
</dbReference>
<dbReference type="PRINTS" id="PR01590">
    <property type="entry name" value="HTHFIS"/>
</dbReference>
<dbReference type="Pfam" id="PF02954">
    <property type="entry name" value="HTH_8"/>
    <property type="match status" value="1"/>
</dbReference>
<dbReference type="InterPro" id="IPR002197">
    <property type="entry name" value="HTH_Fis"/>
</dbReference>
<evidence type="ECO:0000259" key="11">
    <source>
        <dbReference type="PROSITE" id="PS50110"/>
    </source>
</evidence>
<sequence>MSMADGMGARIVLVDDDGEVRDAYRLTLELDGLAVTAVGSAREVLDLLTADVPAVVLSDVRMPGLDGFGLLEAVRAIDAEIPVVLVTGHADVPMAIKAVRAGAWDFIEKPADPVRLVETLRRALAHRALILENRTLRTGAADRDPFAGRLVGRSAAVERLRRTLRTLADAETDVLLFGETGTGKEVAARALHDFGRRAKGRFVAVNCGAIPETMIESELFGHEPGAFTGARERRIGKIEHASGGTLFLDEIESMPLPAQVRLLRVLQERTIERLGSNREIPVDLRVVAATKADLAELAGRGAFREDLVYRLNVITLRLPPLRERREDVPLLFAHFLDLAAQRQGRAAPPPDPALSERLRQQDWPGNVRELRNAAERYLLGLDEDEPQQPVRGGAGLQSLEEQTEAVERRIIEETLAQFSGRIGVTAEALGITRKTLYLKMKKYDLGRGTAIDA</sequence>
<dbReference type="InterPro" id="IPR001789">
    <property type="entry name" value="Sig_transdc_resp-reg_receiver"/>
</dbReference>
<keyword evidence="1 9" id="KW-0597">Phosphoprotein</keyword>
<feature type="modified residue" description="4-aspartylphosphate" evidence="9">
    <location>
        <position position="59"/>
    </location>
</feature>
<dbReference type="InterPro" id="IPR025943">
    <property type="entry name" value="Sigma_54_int_dom_ATP-bd_2"/>
</dbReference>
<name>A0A840C0A9_9HYPH</name>
<dbReference type="InterPro" id="IPR058031">
    <property type="entry name" value="AAA_lid_NorR"/>
</dbReference>
<dbReference type="CDD" id="cd17549">
    <property type="entry name" value="REC_DctD-like"/>
    <property type="match status" value="1"/>
</dbReference>
<dbReference type="CDD" id="cd00009">
    <property type="entry name" value="AAA"/>
    <property type="match status" value="1"/>
</dbReference>
<dbReference type="RefSeq" id="WP_425486584.1">
    <property type="nucleotide sequence ID" value="NZ_JACIEN010000005.1"/>
</dbReference>
<dbReference type="FunFam" id="3.40.50.300:FF:000006">
    <property type="entry name" value="DNA-binding transcriptional regulator NtrC"/>
    <property type="match status" value="1"/>
</dbReference>
<dbReference type="AlphaFoldDB" id="A0A840C0A9"/>
<organism evidence="12 13">
    <name type="scientific">Chelatococcus caeni</name>
    <dbReference type="NCBI Taxonomy" id="1348468"/>
    <lineage>
        <taxon>Bacteria</taxon>
        <taxon>Pseudomonadati</taxon>
        <taxon>Pseudomonadota</taxon>
        <taxon>Alphaproteobacteria</taxon>
        <taxon>Hyphomicrobiales</taxon>
        <taxon>Chelatococcaceae</taxon>
        <taxon>Chelatococcus</taxon>
    </lineage>
</organism>
<dbReference type="Gene3D" id="3.40.50.300">
    <property type="entry name" value="P-loop containing nucleotide triphosphate hydrolases"/>
    <property type="match status" value="1"/>
</dbReference>
<evidence type="ECO:0000256" key="5">
    <source>
        <dbReference type="ARBA" id="ARBA00023015"/>
    </source>
</evidence>
<dbReference type="SUPFAM" id="SSF52540">
    <property type="entry name" value="P-loop containing nucleoside triphosphate hydrolases"/>
    <property type="match status" value="1"/>
</dbReference>
<dbReference type="InterPro" id="IPR011006">
    <property type="entry name" value="CheY-like_superfamily"/>
</dbReference>
<gene>
    <name evidence="12" type="ORF">GGR16_003951</name>
</gene>
<evidence type="ECO:0000256" key="9">
    <source>
        <dbReference type="PROSITE-ProRule" id="PRU00169"/>
    </source>
</evidence>
<keyword evidence="8" id="KW-0804">Transcription</keyword>
<dbReference type="InterPro" id="IPR027417">
    <property type="entry name" value="P-loop_NTPase"/>
</dbReference>
<dbReference type="PROSITE" id="PS50110">
    <property type="entry name" value="RESPONSE_REGULATORY"/>
    <property type="match status" value="1"/>
</dbReference>
<evidence type="ECO:0000256" key="1">
    <source>
        <dbReference type="ARBA" id="ARBA00022553"/>
    </source>
</evidence>
<dbReference type="GO" id="GO:0000160">
    <property type="term" value="P:phosphorelay signal transduction system"/>
    <property type="evidence" value="ECO:0007669"/>
    <property type="project" value="UniProtKB-KW"/>
</dbReference>
<dbReference type="SUPFAM" id="SSF52172">
    <property type="entry name" value="CheY-like"/>
    <property type="match status" value="1"/>
</dbReference>
<reference evidence="12 13" key="1">
    <citation type="submission" date="2020-08" db="EMBL/GenBank/DDBJ databases">
        <title>Genomic Encyclopedia of Type Strains, Phase IV (KMG-IV): sequencing the most valuable type-strain genomes for metagenomic binning, comparative biology and taxonomic classification.</title>
        <authorList>
            <person name="Goeker M."/>
        </authorList>
    </citation>
    <scope>NUCLEOTIDE SEQUENCE [LARGE SCALE GENOMIC DNA]</scope>
    <source>
        <strain evidence="12 13">DSM 103737</strain>
    </source>
</reference>
<dbReference type="GO" id="GO:0043565">
    <property type="term" value="F:sequence-specific DNA binding"/>
    <property type="evidence" value="ECO:0007669"/>
    <property type="project" value="InterPro"/>
</dbReference>
<dbReference type="Gene3D" id="1.10.8.60">
    <property type="match status" value="1"/>
</dbReference>
<dbReference type="GO" id="GO:0006355">
    <property type="term" value="P:regulation of DNA-templated transcription"/>
    <property type="evidence" value="ECO:0007669"/>
    <property type="project" value="InterPro"/>
</dbReference>
<proteinExistence type="predicted"/>
<keyword evidence="7" id="KW-0010">Activator</keyword>
<protein>
    <submittedName>
        <fullName evidence="12">Two-component system C4-dicarboxylate transport response regulator DctD</fullName>
    </submittedName>
</protein>
<keyword evidence="6" id="KW-0238">DNA-binding</keyword>
<evidence type="ECO:0000256" key="6">
    <source>
        <dbReference type="ARBA" id="ARBA00023125"/>
    </source>
</evidence>
<evidence type="ECO:0000313" key="12">
    <source>
        <dbReference type="EMBL" id="MBB4018904.1"/>
    </source>
</evidence>
<keyword evidence="5" id="KW-0805">Transcription regulation</keyword>
<dbReference type="SMART" id="SM00382">
    <property type="entry name" value="AAA"/>
    <property type="match status" value="1"/>
</dbReference>
<dbReference type="SUPFAM" id="SSF46689">
    <property type="entry name" value="Homeodomain-like"/>
    <property type="match status" value="1"/>
</dbReference>
<comment type="caution">
    <text evidence="12">The sequence shown here is derived from an EMBL/GenBank/DDBJ whole genome shotgun (WGS) entry which is preliminary data.</text>
</comment>
<dbReference type="Proteomes" id="UP000577362">
    <property type="component" value="Unassembled WGS sequence"/>
</dbReference>
<evidence type="ECO:0000256" key="7">
    <source>
        <dbReference type="ARBA" id="ARBA00023159"/>
    </source>
</evidence>
<keyword evidence="3" id="KW-0067">ATP-binding</keyword>
<dbReference type="InterPro" id="IPR002078">
    <property type="entry name" value="Sigma_54_int"/>
</dbReference>
<dbReference type="PANTHER" id="PTHR32071:SF57">
    <property type="entry name" value="C4-DICARBOXYLATE TRANSPORT TRANSCRIPTIONAL REGULATORY PROTEIN DCTD"/>
    <property type="match status" value="1"/>
</dbReference>
<evidence type="ECO:0000256" key="3">
    <source>
        <dbReference type="ARBA" id="ARBA00022840"/>
    </source>
</evidence>